<feature type="transmembrane region" description="Helical" evidence="1">
    <location>
        <begin position="56"/>
        <end position="80"/>
    </location>
</feature>
<keyword evidence="1" id="KW-0472">Membrane</keyword>
<evidence type="ECO:0000256" key="1">
    <source>
        <dbReference type="SAM" id="Phobius"/>
    </source>
</evidence>
<evidence type="ECO:0000313" key="2">
    <source>
        <dbReference type="EMBL" id="PPE68370.1"/>
    </source>
</evidence>
<dbReference type="EMBL" id="PSNY01000030">
    <property type="protein sequence ID" value="PPE68370.1"/>
    <property type="molecule type" value="Genomic_DNA"/>
</dbReference>
<dbReference type="OrthoDB" id="8687267at2"/>
<evidence type="ECO:0000313" key="5">
    <source>
        <dbReference type="Proteomes" id="UP000294772"/>
    </source>
</evidence>
<keyword evidence="1" id="KW-0812">Transmembrane</keyword>
<protein>
    <submittedName>
        <fullName evidence="2">Uncharacterized protein</fullName>
    </submittedName>
</protein>
<comment type="caution">
    <text evidence="2">The sequence shown here is derived from an EMBL/GenBank/DDBJ whole genome shotgun (WGS) entry which is preliminary data.</text>
</comment>
<dbReference type="AlphaFoldDB" id="A0A2S5T075"/>
<dbReference type="RefSeq" id="WP_104358994.1">
    <property type="nucleotide sequence ID" value="NZ_CALFFA010000021.1"/>
</dbReference>
<dbReference type="EMBL" id="SLXF01000005">
    <property type="protein sequence ID" value="TCP07186.1"/>
    <property type="molecule type" value="Genomic_DNA"/>
</dbReference>
<reference evidence="2 4" key="1">
    <citation type="submission" date="2018-02" db="EMBL/GenBank/DDBJ databases">
        <title>Reclassifiation of [Polyangium] brachysporum DSM 7029 as Guopingzhaonella breviflexa gen. nov., sp. nov., a member of the family Comamonadaceae.</title>
        <authorList>
            <person name="Tang B."/>
        </authorList>
    </citation>
    <scope>NUCLEOTIDE SEQUENCE [LARGE SCALE GENOMIC DNA]</scope>
    <source>
        <strain evidence="2 4">DSM 15344</strain>
    </source>
</reference>
<dbReference type="Proteomes" id="UP000294772">
    <property type="component" value="Unassembled WGS sequence"/>
</dbReference>
<evidence type="ECO:0000313" key="4">
    <source>
        <dbReference type="Proteomes" id="UP000239406"/>
    </source>
</evidence>
<organism evidence="2 4">
    <name type="scientific">Caldimonas thermodepolymerans</name>
    <dbReference type="NCBI Taxonomy" id="215580"/>
    <lineage>
        <taxon>Bacteria</taxon>
        <taxon>Pseudomonadati</taxon>
        <taxon>Pseudomonadota</taxon>
        <taxon>Betaproteobacteria</taxon>
        <taxon>Burkholderiales</taxon>
        <taxon>Sphaerotilaceae</taxon>
        <taxon>Caldimonas</taxon>
    </lineage>
</organism>
<proteinExistence type="predicted"/>
<dbReference type="Proteomes" id="UP000239406">
    <property type="component" value="Unassembled WGS sequence"/>
</dbReference>
<keyword evidence="4" id="KW-1185">Reference proteome</keyword>
<reference evidence="3 5" key="2">
    <citation type="submission" date="2019-03" db="EMBL/GenBank/DDBJ databases">
        <title>Genomic Encyclopedia of Type Strains, Phase IV (KMG-IV): sequencing the most valuable type-strain genomes for metagenomic binning, comparative biology and taxonomic classification.</title>
        <authorList>
            <person name="Goeker M."/>
        </authorList>
    </citation>
    <scope>NUCLEOTIDE SEQUENCE [LARGE SCALE GENOMIC DNA]</scope>
    <source>
        <strain evidence="3 5">DSM 15264</strain>
    </source>
</reference>
<name>A0A2S5T075_9BURK</name>
<keyword evidence="1" id="KW-1133">Transmembrane helix</keyword>
<evidence type="ECO:0000313" key="3">
    <source>
        <dbReference type="EMBL" id="TCP07186.1"/>
    </source>
</evidence>
<gene>
    <name evidence="2" type="ORF">C1702_17455</name>
    <name evidence="3" type="ORF">EV676_105209</name>
</gene>
<sequence>MSHPWLPRLPALHRRRLSWALAASLVLPWIVGALVKTTMQAGLHEDPQRAAGFVDILVIAITVALVLAVVTTAVGCWVVAVMKGPMQRADACPVDPEQQKEGR</sequence>
<accession>A0A2S5T075</accession>